<dbReference type="EMBL" id="LKAJ01000010">
    <property type="protein sequence ID" value="KRG20578.1"/>
    <property type="molecule type" value="Genomic_DNA"/>
</dbReference>
<dbReference type="InterPro" id="IPR052340">
    <property type="entry name" value="RNase_Y/CdgJ"/>
</dbReference>
<organism evidence="2">
    <name type="scientific">Candidatus Berkiella aquae</name>
    <dbReference type="NCBI Taxonomy" id="295108"/>
    <lineage>
        <taxon>Bacteria</taxon>
        <taxon>Pseudomonadati</taxon>
        <taxon>Pseudomonadota</taxon>
        <taxon>Gammaproteobacteria</taxon>
        <taxon>Candidatus Berkiellales</taxon>
        <taxon>Candidatus Berkiellaceae</taxon>
        <taxon>Candidatus Berkiella</taxon>
    </lineage>
</organism>
<proteinExistence type="predicted"/>
<evidence type="ECO:0000313" key="3">
    <source>
        <dbReference type="EMBL" id="MCS5710186.1"/>
    </source>
</evidence>
<dbReference type="Proteomes" id="UP000051497">
    <property type="component" value="Unassembled WGS sequence"/>
</dbReference>
<dbReference type="EMBL" id="LKAJ02000001">
    <property type="protein sequence ID" value="MCS5710186.1"/>
    <property type="molecule type" value="Genomic_DNA"/>
</dbReference>
<reference evidence="2" key="1">
    <citation type="submission" date="2015-09" db="EMBL/GenBank/DDBJ databases">
        <title>Draft Genome Sequences of Two Novel Amoeba-resistant Intranuclear Bacteria, Candidatus Berkiella cookevillensis and Candidatus Berkiella aquae.</title>
        <authorList>
            <person name="Mehari Y.T."/>
            <person name="Arivett B.A."/>
            <person name="Farone A.L."/>
            <person name="Gunderson J.H."/>
            <person name="Farone M.B."/>
        </authorList>
    </citation>
    <scope>NUCLEOTIDE SEQUENCE [LARGE SCALE GENOMIC DNA]</scope>
    <source>
        <strain evidence="2">HT99</strain>
    </source>
</reference>
<keyword evidence="4" id="KW-1185">Reference proteome</keyword>
<dbReference type="PANTHER" id="PTHR33525">
    <property type="match status" value="1"/>
</dbReference>
<accession>A0A0Q9YS97</accession>
<name>A0A0Q9YS97_9GAMM</name>
<reference evidence="3" key="3">
    <citation type="submission" date="2021-06" db="EMBL/GenBank/DDBJ databases">
        <title>Genomic Description and Analysis of Intracellular Bacteria, Candidatus Berkiella cookevillensis and Candidatus Berkiella aquae.</title>
        <authorList>
            <person name="Kidane D.T."/>
            <person name="Mehari Y.T."/>
            <person name="Rice F.C."/>
            <person name="Arivett B.A."/>
            <person name="Farone A.L."/>
            <person name="Berk S.G."/>
            <person name="Farone M.B."/>
        </authorList>
    </citation>
    <scope>NUCLEOTIDE SEQUENCE</scope>
    <source>
        <strain evidence="3">HT99</strain>
    </source>
</reference>
<gene>
    <name evidence="3" type="ORF">HT99x_001960</name>
    <name evidence="2" type="ORF">HT99x_02310</name>
</gene>
<dbReference type="Gene3D" id="1.10.3210.10">
    <property type="entry name" value="Hypothetical protein af1432"/>
    <property type="match status" value="1"/>
</dbReference>
<comment type="caution">
    <text evidence="2">The sequence shown here is derived from an EMBL/GenBank/DDBJ whole genome shotgun (WGS) entry which is preliminary data.</text>
</comment>
<dbReference type="OrthoDB" id="598113at2"/>
<evidence type="ECO:0000259" key="1">
    <source>
        <dbReference type="PROSITE" id="PS51833"/>
    </source>
</evidence>
<dbReference type="SUPFAM" id="SSF109604">
    <property type="entry name" value="HD-domain/PDEase-like"/>
    <property type="match status" value="1"/>
</dbReference>
<dbReference type="InterPro" id="IPR013976">
    <property type="entry name" value="HDOD"/>
</dbReference>
<dbReference type="STRING" id="295108.HT99x_02310"/>
<reference evidence="3" key="2">
    <citation type="journal article" date="2016" name="Genome Announc.">
        <title>Draft Genome Sequences of Two Novel Amoeba-Resistant Intranuclear Bacteria, 'Candidatus Berkiella cookevillensis' and 'Candidatus Berkiella aquae'.</title>
        <authorList>
            <person name="Mehari Y.T."/>
            <person name="Arivett B.A."/>
            <person name="Farone A.L."/>
            <person name="Gunderson J.H."/>
            <person name="Farone M.B."/>
        </authorList>
    </citation>
    <scope>NUCLEOTIDE SEQUENCE</scope>
    <source>
        <strain evidence="3">HT99</strain>
    </source>
</reference>
<dbReference type="PROSITE" id="PS51833">
    <property type="entry name" value="HDOD"/>
    <property type="match status" value="1"/>
</dbReference>
<evidence type="ECO:0000313" key="4">
    <source>
        <dbReference type="Proteomes" id="UP000051497"/>
    </source>
</evidence>
<dbReference type="Pfam" id="PF08668">
    <property type="entry name" value="HDOD"/>
    <property type="match status" value="1"/>
</dbReference>
<protein>
    <submittedName>
        <fullName evidence="2">HDOD domain protein</fullName>
    </submittedName>
    <submittedName>
        <fullName evidence="3">HDOD domain-containing protein</fullName>
    </submittedName>
</protein>
<dbReference type="RefSeq" id="WP_075066931.1">
    <property type="nucleotide sequence ID" value="NZ_LKAJ02000001.1"/>
</dbReference>
<dbReference type="AlphaFoldDB" id="A0A0Q9YS97"/>
<feature type="domain" description="HDOD" evidence="1">
    <location>
        <begin position="28"/>
        <end position="214"/>
    </location>
</feature>
<dbReference type="PANTHER" id="PTHR33525:SF3">
    <property type="entry name" value="RIBONUCLEASE Y"/>
    <property type="match status" value="1"/>
</dbReference>
<sequence>MHTHTITNIDPDFANHLIAEIKENKLKIPTQPEVAVRLRECAENPNITIDQLAQVISHDPALTARFIQIANSPLMRGQSQINSLPNVISRLGIRFVCNIATGLAMEQIFQATDSTVDKLLRDVWGASTHVAAYAHVIAKLTNVPVESASLAGLMHQIGALPILSYAQDHDELLEDPEQLLTLLDEHHPKISEFILKSWKFPDEISSLPVQLRNLTTAPEKPELAHVVQASILKTHETNKHYLKIHTNDMDAKKLLCLESDDFLTNETFQSSLDDTLKFYCHLN</sequence>
<evidence type="ECO:0000313" key="2">
    <source>
        <dbReference type="EMBL" id="KRG20578.1"/>
    </source>
</evidence>